<comment type="caution">
    <text evidence="3">The sequence shown here is derived from an EMBL/GenBank/DDBJ whole genome shotgun (WGS) entry which is preliminary data.</text>
</comment>
<dbReference type="SUPFAM" id="SSF55797">
    <property type="entry name" value="PR-1-like"/>
    <property type="match status" value="1"/>
</dbReference>
<dbReference type="CDD" id="cd05379">
    <property type="entry name" value="CAP_bacterial"/>
    <property type="match status" value="1"/>
</dbReference>
<dbReference type="RefSeq" id="WP_213887391.1">
    <property type="nucleotide sequence ID" value="NZ_JAGFNU010000001.1"/>
</dbReference>
<protein>
    <submittedName>
        <fullName evidence="3">CAP domain-containing protein</fullName>
    </submittedName>
</protein>
<keyword evidence="1" id="KW-0732">Signal</keyword>
<reference evidence="3 4" key="1">
    <citation type="submission" date="2024-09" db="EMBL/GenBank/DDBJ databases">
        <authorList>
            <person name="Sun Q."/>
            <person name="Mori K."/>
        </authorList>
    </citation>
    <scope>NUCLEOTIDE SEQUENCE [LARGE SCALE GENOMIC DNA]</scope>
    <source>
        <strain evidence="3 4">CECT 8726</strain>
    </source>
</reference>
<feature type="chain" id="PRO_5045769118" evidence="1">
    <location>
        <begin position="21"/>
        <end position="157"/>
    </location>
</feature>
<evidence type="ECO:0000256" key="1">
    <source>
        <dbReference type="SAM" id="SignalP"/>
    </source>
</evidence>
<accession>A0ABV5JBM1</accession>
<dbReference type="PANTHER" id="PTHR31157:SF1">
    <property type="entry name" value="SCP DOMAIN-CONTAINING PROTEIN"/>
    <property type="match status" value="1"/>
</dbReference>
<dbReference type="InterPro" id="IPR014044">
    <property type="entry name" value="CAP_dom"/>
</dbReference>
<gene>
    <name evidence="3" type="ORF">ACFFUT_02845</name>
</gene>
<dbReference type="InterPro" id="IPR035940">
    <property type="entry name" value="CAP_sf"/>
</dbReference>
<dbReference type="EMBL" id="JBHMEA010000007">
    <property type="protein sequence ID" value="MFB9230724.1"/>
    <property type="molecule type" value="Genomic_DNA"/>
</dbReference>
<evidence type="ECO:0000259" key="2">
    <source>
        <dbReference type="Pfam" id="PF00188"/>
    </source>
</evidence>
<dbReference type="Pfam" id="PF00188">
    <property type="entry name" value="CAP"/>
    <property type="match status" value="1"/>
</dbReference>
<dbReference type="Proteomes" id="UP001589683">
    <property type="component" value="Unassembled WGS sequence"/>
</dbReference>
<sequence>MRKLILALISLVLISACGLGKDDSTATAPRNADEAAQQMVSLLNSTRRTRGIGMLSLSSALNTAAQIHANDMSSRSYFSHISPEGATSQSRVAMQDYNACVVAENISKGHVTAAATLQDWMNSPGHRDNNLRAEVSEIGVGYAAGDYWVLLFAEPGC</sequence>
<organism evidence="3 4">
    <name type="scientific">Pseudohalocynthiibacter aestuariivivens</name>
    <dbReference type="NCBI Taxonomy" id="1591409"/>
    <lineage>
        <taxon>Bacteria</taxon>
        <taxon>Pseudomonadati</taxon>
        <taxon>Pseudomonadota</taxon>
        <taxon>Alphaproteobacteria</taxon>
        <taxon>Rhodobacterales</taxon>
        <taxon>Paracoccaceae</taxon>
        <taxon>Pseudohalocynthiibacter</taxon>
    </lineage>
</organism>
<evidence type="ECO:0000313" key="4">
    <source>
        <dbReference type="Proteomes" id="UP001589683"/>
    </source>
</evidence>
<dbReference type="PROSITE" id="PS51257">
    <property type="entry name" value="PROKAR_LIPOPROTEIN"/>
    <property type="match status" value="1"/>
</dbReference>
<proteinExistence type="predicted"/>
<dbReference type="PANTHER" id="PTHR31157">
    <property type="entry name" value="SCP DOMAIN-CONTAINING PROTEIN"/>
    <property type="match status" value="1"/>
</dbReference>
<feature type="domain" description="SCP" evidence="2">
    <location>
        <begin position="41"/>
        <end position="146"/>
    </location>
</feature>
<keyword evidence="4" id="KW-1185">Reference proteome</keyword>
<evidence type="ECO:0000313" key="3">
    <source>
        <dbReference type="EMBL" id="MFB9230724.1"/>
    </source>
</evidence>
<name>A0ABV5JBM1_9RHOB</name>
<feature type="signal peptide" evidence="1">
    <location>
        <begin position="1"/>
        <end position="20"/>
    </location>
</feature>
<dbReference type="Gene3D" id="3.40.33.10">
    <property type="entry name" value="CAP"/>
    <property type="match status" value="1"/>
</dbReference>